<protein>
    <submittedName>
        <fullName evidence="1">Uncharacterized protein</fullName>
    </submittedName>
</protein>
<sequence>MLKEWGNELDILSHAKTTYREESKGIAFIQEEAWEVLKKDAKWDASKPIELVDLTGHEELFGDDKSKGCSEKSFVKMASTGSRMTIDSS</sequence>
<accession>A0ABQ5F7Y8</accession>
<dbReference type="EMBL" id="BQNB010017115">
    <property type="protein sequence ID" value="GJT59496.1"/>
    <property type="molecule type" value="Genomic_DNA"/>
</dbReference>
<organism evidence="1 2">
    <name type="scientific">Tanacetum coccineum</name>
    <dbReference type="NCBI Taxonomy" id="301880"/>
    <lineage>
        <taxon>Eukaryota</taxon>
        <taxon>Viridiplantae</taxon>
        <taxon>Streptophyta</taxon>
        <taxon>Embryophyta</taxon>
        <taxon>Tracheophyta</taxon>
        <taxon>Spermatophyta</taxon>
        <taxon>Magnoliopsida</taxon>
        <taxon>eudicotyledons</taxon>
        <taxon>Gunneridae</taxon>
        <taxon>Pentapetalae</taxon>
        <taxon>asterids</taxon>
        <taxon>campanulids</taxon>
        <taxon>Asterales</taxon>
        <taxon>Asteraceae</taxon>
        <taxon>Asteroideae</taxon>
        <taxon>Anthemideae</taxon>
        <taxon>Anthemidinae</taxon>
        <taxon>Tanacetum</taxon>
    </lineage>
</organism>
<keyword evidence="2" id="KW-1185">Reference proteome</keyword>
<dbReference type="Proteomes" id="UP001151760">
    <property type="component" value="Unassembled WGS sequence"/>
</dbReference>
<comment type="caution">
    <text evidence="1">The sequence shown here is derived from an EMBL/GenBank/DDBJ whole genome shotgun (WGS) entry which is preliminary data.</text>
</comment>
<evidence type="ECO:0000313" key="1">
    <source>
        <dbReference type="EMBL" id="GJT59496.1"/>
    </source>
</evidence>
<reference evidence="1" key="1">
    <citation type="journal article" date="2022" name="Int. J. Mol. Sci.">
        <title>Draft Genome of Tanacetum Coccineum: Genomic Comparison of Closely Related Tanacetum-Family Plants.</title>
        <authorList>
            <person name="Yamashiro T."/>
            <person name="Shiraishi A."/>
            <person name="Nakayama K."/>
            <person name="Satake H."/>
        </authorList>
    </citation>
    <scope>NUCLEOTIDE SEQUENCE</scope>
</reference>
<reference evidence="1" key="2">
    <citation type="submission" date="2022-01" db="EMBL/GenBank/DDBJ databases">
        <authorList>
            <person name="Yamashiro T."/>
            <person name="Shiraishi A."/>
            <person name="Satake H."/>
            <person name="Nakayama K."/>
        </authorList>
    </citation>
    <scope>NUCLEOTIDE SEQUENCE</scope>
</reference>
<proteinExistence type="predicted"/>
<gene>
    <name evidence="1" type="ORF">Tco_1003029</name>
</gene>
<evidence type="ECO:0000313" key="2">
    <source>
        <dbReference type="Proteomes" id="UP001151760"/>
    </source>
</evidence>
<name>A0ABQ5F7Y8_9ASTR</name>